<dbReference type="Gene3D" id="3.10.180.10">
    <property type="entry name" value="2,3-Dihydroxybiphenyl 1,2-Dioxygenase, domain 1"/>
    <property type="match status" value="1"/>
</dbReference>
<dbReference type="EMBL" id="CATWHI010000001">
    <property type="protein sequence ID" value="CAJ0735071.1"/>
    <property type="molecule type" value="Genomic_DNA"/>
</dbReference>
<evidence type="ECO:0000313" key="2">
    <source>
        <dbReference type="Proteomes" id="UP001189225"/>
    </source>
</evidence>
<protein>
    <submittedName>
        <fullName evidence="1">Uncharacterized protein</fullName>
    </submittedName>
</protein>
<accession>A0AB72X1G4</accession>
<sequence length="48" mass="5122">MSRGHSLPDLVGRGTIILQAPAAKPHGMREFLVGTPNGHRMMIGRGLS</sequence>
<dbReference type="AlphaFoldDB" id="A0AB72X1G4"/>
<reference evidence="1 2" key="1">
    <citation type="submission" date="2023-07" db="EMBL/GenBank/DDBJ databases">
        <authorList>
            <person name="Peeters C."/>
        </authorList>
    </citation>
    <scope>NUCLEOTIDE SEQUENCE [LARGE SCALE GENOMIC DNA]</scope>
    <source>
        <strain evidence="1 2">R-16034</strain>
    </source>
</reference>
<keyword evidence="2" id="KW-1185">Reference proteome</keyword>
<comment type="caution">
    <text evidence="1">The sequence shown here is derived from an EMBL/GenBank/DDBJ whole genome shotgun (WGS) entry which is preliminary data.</text>
</comment>
<dbReference type="InterPro" id="IPR029068">
    <property type="entry name" value="Glyas_Bleomycin-R_OHBP_Dase"/>
</dbReference>
<name>A0AB72X1G4_9RALS</name>
<proteinExistence type="predicted"/>
<evidence type="ECO:0000313" key="1">
    <source>
        <dbReference type="EMBL" id="CAJ0735071.1"/>
    </source>
</evidence>
<organism evidence="1 2">
    <name type="scientific">Ralstonia edaphi</name>
    <dbReference type="NCBI Taxonomy" id="3058599"/>
    <lineage>
        <taxon>Bacteria</taxon>
        <taxon>Pseudomonadati</taxon>
        <taxon>Pseudomonadota</taxon>
        <taxon>Betaproteobacteria</taxon>
        <taxon>Burkholderiales</taxon>
        <taxon>Burkholderiaceae</taxon>
        <taxon>Ralstonia</taxon>
    </lineage>
</organism>
<gene>
    <name evidence="1" type="ORF">R16034_00077</name>
</gene>
<dbReference type="Proteomes" id="UP001189225">
    <property type="component" value="Unassembled WGS sequence"/>
</dbReference>